<evidence type="ECO:0000256" key="14">
    <source>
        <dbReference type="ARBA" id="ARBA00022786"/>
    </source>
</evidence>
<dbReference type="SUPFAM" id="SSF54001">
    <property type="entry name" value="Cysteine proteinases"/>
    <property type="match status" value="1"/>
</dbReference>
<keyword evidence="24" id="KW-0539">Nucleus</keyword>
<feature type="domain" description="DUSP" evidence="34">
    <location>
        <begin position="804"/>
        <end position="906"/>
    </location>
</feature>
<dbReference type="PROSITE" id="PS50090">
    <property type="entry name" value="MYB_LIKE"/>
    <property type="match status" value="1"/>
</dbReference>
<feature type="region of interest" description="Disordered" evidence="29">
    <location>
        <begin position="285"/>
        <end position="339"/>
    </location>
</feature>
<feature type="domain" description="DUSP" evidence="34">
    <location>
        <begin position="702"/>
        <end position="795"/>
    </location>
</feature>
<keyword evidence="9" id="KW-0254">Endocytosis</keyword>
<feature type="region of interest" description="Disordered" evidence="29">
    <location>
        <begin position="1156"/>
        <end position="1225"/>
    </location>
</feature>
<reference evidence="36 37" key="2">
    <citation type="submission" date="2019-01" db="EMBL/GenBank/DDBJ databases">
        <title>A chromosome length genome reference of the Java medaka (oryzias javanicus).</title>
        <authorList>
            <person name="Herpin A."/>
            <person name="Takehana Y."/>
            <person name="Naruse K."/>
            <person name="Ansai S."/>
            <person name="Kawaguchi M."/>
        </authorList>
    </citation>
    <scope>NUCLEOTIDE SEQUENCE [LARGE SCALE GENOMIC DNA]</scope>
    <source>
        <strain evidence="36">RS831</strain>
        <tissue evidence="36">Whole body</tissue>
    </source>
</reference>
<feature type="compositionally biased region" description="Polar residues" evidence="29">
    <location>
        <begin position="1124"/>
        <end position="1136"/>
    </location>
</feature>
<evidence type="ECO:0000256" key="19">
    <source>
        <dbReference type="ARBA" id="ARBA00022990"/>
    </source>
</evidence>
<feature type="compositionally biased region" description="Polar residues" evidence="29">
    <location>
        <begin position="314"/>
        <end position="325"/>
    </location>
</feature>
<evidence type="ECO:0000256" key="6">
    <source>
        <dbReference type="ARBA" id="ARBA00022490"/>
    </source>
</evidence>
<feature type="region of interest" description="Disordered" evidence="29">
    <location>
        <begin position="427"/>
        <end position="470"/>
    </location>
</feature>
<dbReference type="InterPro" id="IPR018200">
    <property type="entry name" value="USP_CS"/>
</dbReference>
<evidence type="ECO:0000259" key="31">
    <source>
        <dbReference type="PROSITE" id="PS50135"/>
    </source>
</evidence>
<dbReference type="EMBL" id="CM012453">
    <property type="protein sequence ID" value="RVE61006.1"/>
    <property type="molecule type" value="Genomic_DNA"/>
</dbReference>
<keyword evidence="11" id="KW-0479">Metal-binding</keyword>
<dbReference type="SUPFAM" id="SSF57850">
    <property type="entry name" value="RING/U-box"/>
    <property type="match status" value="2"/>
</dbReference>
<keyword evidence="17" id="KW-0862">Zinc</keyword>
<dbReference type="PROSITE" id="PS01357">
    <property type="entry name" value="ZF_ZZ_1"/>
    <property type="match status" value="1"/>
</dbReference>
<dbReference type="InterPro" id="IPR001607">
    <property type="entry name" value="Znf_UBP"/>
</dbReference>
<keyword evidence="19" id="KW-0007">Acetylation</keyword>
<keyword evidence="10" id="KW-0645">Protease</keyword>
<evidence type="ECO:0000256" key="1">
    <source>
        <dbReference type="ARBA" id="ARBA00000707"/>
    </source>
</evidence>
<feature type="region of interest" description="Disordered" evidence="29">
    <location>
        <begin position="127"/>
        <end position="170"/>
    </location>
</feature>
<keyword evidence="6" id="KW-0963">Cytoplasm</keyword>
<dbReference type="Pfam" id="PF06337">
    <property type="entry name" value="DUSP"/>
    <property type="match status" value="2"/>
</dbReference>
<dbReference type="InterPro" id="IPR037830">
    <property type="entry name" value="ZZZ3"/>
</dbReference>
<dbReference type="PROSITE" id="PS51294">
    <property type="entry name" value="HTH_MYB"/>
    <property type="match status" value="1"/>
</dbReference>
<dbReference type="PROSITE" id="PS50135">
    <property type="entry name" value="ZF_ZZ_2"/>
    <property type="match status" value="1"/>
</dbReference>
<dbReference type="PROSITE" id="PS00972">
    <property type="entry name" value="USP_1"/>
    <property type="match status" value="1"/>
</dbReference>
<dbReference type="InterPro" id="IPR009057">
    <property type="entry name" value="Homeodomain-like_sf"/>
</dbReference>
<evidence type="ECO:0000256" key="27">
    <source>
        <dbReference type="ARBA" id="ARBA00068620"/>
    </source>
</evidence>
<dbReference type="InterPro" id="IPR017930">
    <property type="entry name" value="Myb_dom"/>
</dbReference>
<dbReference type="InterPro" id="IPR038765">
    <property type="entry name" value="Papain-like_cys_pep_sf"/>
</dbReference>
<feature type="compositionally biased region" description="Basic and acidic residues" evidence="29">
    <location>
        <begin position="1659"/>
        <end position="1668"/>
    </location>
</feature>
<dbReference type="SMART" id="SM00717">
    <property type="entry name" value="SANT"/>
    <property type="match status" value="1"/>
</dbReference>
<dbReference type="GO" id="GO:0051726">
    <property type="term" value="P:regulation of cell cycle"/>
    <property type="evidence" value="ECO:0007669"/>
    <property type="project" value="UniProtKB-ARBA"/>
</dbReference>
<dbReference type="GO" id="GO:0008270">
    <property type="term" value="F:zinc ion binding"/>
    <property type="evidence" value="ECO:0007669"/>
    <property type="project" value="UniProtKB-KW"/>
</dbReference>
<dbReference type="PANTHER" id="PTHR22705">
    <property type="entry name" value="ZINC FINGER, ZZ DOMAIN CONTAINING 3"/>
    <property type="match status" value="1"/>
</dbReference>
<name>A0A437CDW0_ORYJA</name>
<dbReference type="SMART" id="SM00290">
    <property type="entry name" value="ZnF_UBP"/>
    <property type="match status" value="1"/>
</dbReference>
<dbReference type="FunFam" id="3.30.40.10:FF:000065">
    <property type="entry name" value="Ubiquitinyl hydrolase 1"/>
    <property type="match status" value="1"/>
</dbReference>
<evidence type="ECO:0000256" key="18">
    <source>
        <dbReference type="ARBA" id="ARBA00022843"/>
    </source>
</evidence>
<evidence type="ECO:0000256" key="23">
    <source>
        <dbReference type="ARBA" id="ARBA00023212"/>
    </source>
</evidence>
<evidence type="ECO:0000256" key="7">
    <source>
        <dbReference type="ARBA" id="ARBA00022499"/>
    </source>
</evidence>
<evidence type="ECO:0000256" key="21">
    <source>
        <dbReference type="ARBA" id="ARBA00023125"/>
    </source>
</evidence>
<protein>
    <recommendedName>
        <fullName evidence="27">ZZ-type zinc finger-containing protein 3</fullName>
        <ecNumber evidence="5">3.4.19.12</ecNumber>
    </recommendedName>
</protein>
<keyword evidence="15" id="KW-0378">Hydrolase</keyword>
<dbReference type="PROSITE" id="PS50271">
    <property type="entry name" value="ZF_UBP"/>
    <property type="match status" value="1"/>
</dbReference>
<comment type="subunit">
    <text evidence="26">Component of the ADA2A-containing complex (ATAC), composed of KAT14, KAT2A, TADA2L, TADA3L, ZZ3, MBIP, WDR5, YEATS2, CCDC101 and DR1. Interacts via (ZZ-type zinc finger) with histone H3 in a methylation-independent manner and acetylation on 'Lys-4' (H3K4ac) moderately enhances the interaction.</text>
</comment>
<keyword evidence="20" id="KW-0805">Transcription regulation</keyword>
<evidence type="ECO:0000256" key="20">
    <source>
        <dbReference type="ARBA" id="ARBA00023015"/>
    </source>
</evidence>
<proteinExistence type="inferred from homology"/>
<dbReference type="GO" id="GO:0051302">
    <property type="term" value="P:regulation of cell division"/>
    <property type="evidence" value="ECO:0007669"/>
    <property type="project" value="UniProtKB-ARBA"/>
</dbReference>
<feature type="region of interest" description="Disordered" evidence="29">
    <location>
        <begin position="1251"/>
        <end position="1290"/>
    </location>
</feature>
<dbReference type="PROSITE" id="PS00973">
    <property type="entry name" value="USP_2"/>
    <property type="match status" value="1"/>
</dbReference>
<dbReference type="SMART" id="SM00695">
    <property type="entry name" value="DUSP"/>
    <property type="match status" value="2"/>
</dbReference>
<keyword evidence="12" id="KW-0677">Repeat</keyword>
<evidence type="ECO:0000313" key="37">
    <source>
        <dbReference type="Proteomes" id="UP000283210"/>
    </source>
</evidence>
<feature type="region of interest" description="Disordered" evidence="29">
    <location>
        <begin position="1656"/>
        <end position="1686"/>
    </location>
</feature>
<dbReference type="InterPro" id="IPR001005">
    <property type="entry name" value="SANT/Myb"/>
</dbReference>
<dbReference type="Pfam" id="PF02148">
    <property type="entry name" value="zf-UBP"/>
    <property type="match status" value="1"/>
</dbReference>
<evidence type="ECO:0000256" key="16">
    <source>
        <dbReference type="ARBA" id="ARBA00022807"/>
    </source>
</evidence>
<dbReference type="FunFam" id="3.30.2230.10:FF:000001">
    <property type="entry name" value="Ubiquitinyl hydrolase 1"/>
    <property type="match status" value="1"/>
</dbReference>
<dbReference type="CDD" id="cd00167">
    <property type="entry name" value="SANT"/>
    <property type="match status" value="1"/>
</dbReference>
<evidence type="ECO:0000256" key="15">
    <source>
        <dbReference type="ARBA" id="ARBA00022801"/>
    </source>
</evidence>
<dbReference type="OrthoDB" id="73004at2759"/>
<evidence type="ECO:0000256" key="24">
    <source>
        <dbReference type="ARBA" id="ARBA00023242"/>
    </source>
</evidence>
<dbReference type="PROSITE" id="PS50235">
    <property type="entry name" value="USP_3"/>
    <property type="match status" value="1"/>
</dbReference>
<dbReference type="InterPro" id="IPR028889">
    <property type="entry name" value="USP"/>
</dbReference>
<dbReference type="Pfam" id="PF00443">
    <property type="entry name" value="UCH"/>
    <property type="match status" value="1"/>
</dbReference>
<dbReference type="FunFam" id="1.10.10.60:FF:000128">
    <property type="entry name" value="Putative ZZ-type zinc finger-containing protein 3"/>
    <property type="match status" value="1"/>
</dbReference>
<dbReference type="GO" id="GO:0006897">
    <property type="term" value="P:endocytosis"/>
    <property type="evidence" value="ECO:0007669"/>
    <property type="project" value="UniProtKB-KW"/>
</dbReference>
<feature type="compositionally biased region" description="Acidic residues" evidence="29">
    <location>
        <begin position="1469"/>
        <end position="1479"/>
    </location>
</feature>
<evidence type="ECO:0000256" key="10">
    <source>
        <dbReference type="ARBA" id="ARBA00022670"/>
    </source>
</evidence>
<feature type="domain" description="HTH myb-type" evidence="35">
    <location>
        <begin position="1700"/>
        <end position="1760"/>
    </location>
</feature>
<dbReference type="InterPro" id="IPR035927">
    <property type="entry name" value="DUSP-like_sf"/>
</dbReference>
<evidence type="ECO:0000259" key="33">
    <source>
        <dbReference type="PROSITE" id="PS50271"/>
    </source>
</evidence>
<sequence>MAQTLRVRKDLDDRRKRRVLIASRPCEAMPPPSSCDCPHLACVGEITKEELIQKSHGHCQDCNVKGPNLWACLESGCAYVGCGESHTDHSTVHSQESRHNLTVNLTTLRVWCYSCSKEVFLERKLGPHSPHGNFKPLPSPQNAQETMRDSGSPTPLRVPSSGGCEDLDMDTEEEDDMRARGLTGLKNIGNTCYMNAALQALSNCPPLTQFFLECGGLVKTDKKPALCKSYQKLVSDLWHKNRPSYVVPTTLFQGIKAINPMFRGYSQQDSQEFLRCLMDQLHEELKEPTPEPNDLSNGITMGDSIEEDNHSQSDNDFQSCESCGSSERADNEVQGGNELTDDTNEAEMLIPEHDEVQANREWQKEKNMINDLYRSGVNVIMSGSTGVDIDRDVDTTSETKPIISSQGAIKVQSRSSECFPDIQMSNATRPQSQGSMEGHIPKVSSSPPKAACSWPSLNPSHKKAVTTFSPPKSKRQKKYRSIISDVFDGTIVSSVQCLTCDRVSVVMRKIWPSCTSPTSLVKAGSCGEAYAAQGWIAFVMEYIKSWFWGPVVTLQDCLAAFFARDELKGDNMYSCEKCKKLRNGVKFCKMHKLPEILCIHLKRFRHELMFSTKISTHVSFPLEGLDLQPFLSKDSSAQTTNYDLLSVICHHGTASSGHYIAYCRNDSNNLWYEFDDQSVTEVSESCVQNAEAYVLFYKKSNGDTVKERGRVSNLFNMMEPSLLQFYISRQWLNKFKTFAEPGPISNDDFLCVHGGVPPNKASFIDDLVVMLPQNVWDHLYSRYGGGPAVNHLYVCHTCQIDIEKLEKRRKSELDMFVRLNKAFQEEESPVVIYCISMQWFREWEGFVKGKDNDIPGPIDNSRITANKNGHLTLRQGADSGQISEETWNFLHSIYGGGPLVTFRPNVNHQETEPSQSEEKIELTGLKTWLRPSVQQIYGSEVPTFCCRGESTRMRRLGELGASASKGALTQKEAGVQAGQGVSKQESGNPSIVKQEAKDNSRQGSKHESRQDKKVESKQESRDVCKQESRDVCKQESRDVCKQESEQESAHSANQKLEQESQDNCRQKSDDKCFHESEPRQDSRQSVKQESNRDSELDTKKIEKQEAHLQDGQQQEMLKGLENDFSPSKSEADQWTSSRKRGFCCLEKDISTEKAGNCETEKVQRDTAPQIKKAMRCSPSEEPQGQEEARDLLKLESPASVPETSKDSMCEELASQHSGNITPASPLLSTLEGELVGMKAGDARVELDGAVLPPNPHEASNGLKDLDKAEESSKLSELASASPASTTNFPLLLNGSQTEASLSSESFVPFTNSVSGSRDSPASSALTCEVAPVEPVPELIVAKEQEVEEMEVDVVGDPLCLAHEEQVTESEANGRPPSLVQEAAASTSSSTTNCTSININNSGETTPPLTPPSPTEPEGNPSISSSTSPSFTELYEHRYTLRTSPSRTEPGQNLSSNKLSSSVDNGPLEAEGEVEEDCPPLEEPICSDSVGPSSEEQVSANPGGGPDDEGSSCLGARQYESTKELIQSQAAEEEEEEEEPDVYYFESDHVALKHNKDYQRLLQTIGVLEAQRTQAIHDLETLAHQQSEALTDPISFVEKLQKQVNLDLPCPQRVVQLPEIAWEQHTSGLGDFEREFCDKKRKTRQLKLIFDKGLPLRPKSPIEPKKEGECSTAYSSLPTSDAPENGGQTQMIRGRICHPNKPDTFNQLWTVEEQKKLEQLLMKFPPEEIESRRWQKIADALGNRTAKQVASRVQKYFIKLTKAGIPVPGRTPNLCMYTKKTSSKRQHHLNKHLYRPSTFLTSYEPPVFMDEDDERSVFYNSVQDPSGDDSDDDGVPMELRTLPEYKELLELKRLKKQKLHEIQEDKAGVQHIGYKCDLCGMEPIQGTRWHCQNCPPENSVDFCSNCSDCFFKTETHKPNHHLEPVQQPETFLDRDYCLPQSTGYNYLDPNYFPANR</sequence>
<comment type="function">
    <text evidence="25">Histone H3 reader that is required for the ATAC complex-mediated maintenance of histone acetylation and gene activation. Component of the ATAC complex, a complex with histone acetyltransferase activity on histones H3 and H4.</text>
</comment>
<feature type="compositionally biased region" description="Low complexity" evidence="29">
    <location>
        <begin position="1274"/>
        <end position="1284"/>
    </location>
</feature>
<feature type="compositionally biased region" description="Acidic residues" evidence="29">
    <location>
        <begin position="1530"/>
        <end position="1540"/>
    </location>
</feature>
<comment type="subcellular location">
    <subcellularLocation>
        <location evidence="2">Cytoplasm</location>
        <location evidence="2">Cytoskeleton</location>
        <location evidence="2">Microtubule organizing center</location>
        <location evidence="2">Centrosome</location>
    </subcellularLocation>
    <subcellularLocation>
        <location evidence="3">Cytoplasm</location>
        <location evidence="3">Perinuclear region</location>
    </subcellularLocation>
</comment>
<keyword evidence="7" id="KW-1017">Isopeptide bond</keyword>
<feature type="compositionally biased region" description="Low complexity" evidence="29">
    <location>
        <begin position="1385"/>
        <end position="1406"/>
    </location>
</feature>
<keyword evidence="14" id="KW-0833">Ubl conjugation pathway</keyword>
<dbReference type="CDD" id="cd02674">
    <property type="entry name" value="Peptidase_C19R"/>
    <property type="match status" value="1"/>
</dbReference>
<dbReference type="InterPro" id="IPR001394">
    <property type="entry name" value="Peptidase_C19_UCH"/>
</dbReference>
<dbReference type="FunFam" id="3.90.70.10:FF:000095">
    <property type="entry name" value="Ubiquitinyl hydrolase 1"/>
    <property type="match status" value="1"/>
</dbReference>
<dbReference type="SUPFAM" id="SSF46689">
    <property type="entry name" value="Homeodomain-like"/>
    <property type="match status" value="1"/>
</dbReference>
<dbReference type="Pfam" id="PF00569">
    <property type="entry name" value="ZZ"/>
    <property type="match status" value="1"/>
</dbReference>
<dbReference type="InterPro" id="IPR043145">
    <property type="entry name" value="Znf_ZZ_sf"/>
</dbReference>
<evidence type="ECO:0000256" key="9">
    <source>
        <dbReference type="ARBA" id="ARBA00022583"/>
    </source>
</evidence>
<dbReference type="InterPro" id="IPR000433">
    <property type="entry name" value="Znf_ZZ"/>
</dbReference>
<feature type="compositionally biased region" description="Low complexity" evidence="29">
    <location>
        <begin position="1415"/>
        <end position="1429"/>
    </location>
</feature>
<organism evidence="36 37">
    <name type="scientific">Oryzias javanicus</name>
    <name type="common">Javanese ricefish</name>
    <name type="synonym">Aplocheilus javanicus</name>
    <dbReference type="NCBI Taxonomy" id="123683"/>
    <lineage>
        <taxon>Eukaryota</taxon>
        <taxon>Metazoa</taxon>
        <taxon>Chordata</taxon>
        <taxon>Craniata</taxon>
        <taxon>Vertebrata</taxon>
        <taxon>Euteleostomi</taxon>
        <taxon>Actinopterygii</taxon>
        <taxon>Neopterygii</taxon>
        <taxon>Teleostei</taxon>
        <taxon>Neoteleostei</taxon>
        <taxon>Acanthomorphata</taxon>
        <taxon>Ovalentaria</taxon>
        <taxon>Atherinomorphae</taxon>
        <taxon>Beloniformes</taxon>
        <taxon>Adrianichthyidae</taxon>
        <taxon>Oryziinae</taxon>
        <taxon>Oryzias</taxon>
    </lineage>
</organism>
<keyword evidence="37" id="KW-1185">Reference proteome</keyword>
<evidence type="ECO:0000259" key="35">
    <source>
        <dbReference type="PROSITE" id="PS51294"/>
    </source>
</evidence>
<evidence type="ECO:0000256" key="17">
    <source>
        <dbReference type="ARBA" id="ARBA00022833"/>
    </source>
</evidence>
<dbReference type="InterPro" id="IPR013083">
    <property type="entry name" value="Znf_RING/FYVE/PHD"/>
</dbReference>
<feature type="domain" description="UBP-type" evidence="33">
    <location>
        <begin position="35"/>
        <end position="136"/>
    </location>
</feature>
<feature type="compositionally biased region" description="Polar residues" evidence="29">
    <location>
        <begin position="140"/>
        <end position="153"/>
    </location>
</feature>
<feature type="compositionally biased region" description="Basic and acidic residues" evidence="29">
    <location>
        <begin position="994"/>
        <end position="1048"/>
    </location>
</feature>
<evidence type="ECO:0000256" key="5">
    <source>
        <dbReference type="ARBA" id="ARBA00012759"/>
    </source>
</evidence>
<dbReference type="Gene3D" id="3.30.2230.10">
    <property type="entry name" value="DUSP-like"/>
    <property type="match status" value="2"/>
</dbReference>
<evidence type="ECO:0000256" key="26">
    <source>
        <dbReference type="ARBA" id="ARBA00062553"/>
    </source>
</evidence>
<dbReference type="PROSITE" id="PS51283">
    <property type="entry name" value="DUSP"/>
    <property type="match status" value="2"/>
</dbReference>
<evidence type="ECO:0000256" key="11">
    <source>
        <dbReference type="ARBA" id="ARBA00022723"/>
    </source>
</evidence>
<evidence type="ECO:0000256" key="25">
    <source>
        <dbReference type="ARBA" id="ARBA00053098"/>
    </source>
</evidence>
<dbReference type="FunFam" id="3.90.70.10:FF:000056">
    <property type="entry name" value="Ubiquitinyl hydrolase 1"/>
    <property type="match status" value="1"/>
</dbReference>
<evidence type="ECO:0000256" key="8">
    <source>
        <dbReference type="ARBA" id="ARBA00022553"/>
    </source>
</evidence>
<feature type="domain" description="USP" evidence="32">
    <location>
        <begin position="183"/>
        <end position="700"/>
    </location>
</feature>
<keyword evidence="22" id="KW-0804">Transcription</keyword>
<dbReference type="PANTHER" id="PTHR22705:SF0">
    <property type="entry name" value="ZZ-TYPE ZINC FINGER-CONTAINING PROTEIN 3"/>
    <property type="match status" value="1"/>
</dbReference>
<dbReference type="GO" id="GO:0048471">
    <property type="term" value="C:perinuclear region of cytoplasm"/>
    <property type="evidence" value="ECO:0007669"/>
    <property type="project" value="UniProtKB-SubCell"/>
</dbReference>
<comment type="similarity">
    <text evidence="4">Belongs to the peptidase C19 family. USP20/USP33 subfamily.</text>
</comment>
<feature type="region of interest" description="Disordered" evidence="29">
    <location>
        <begin position="1360"/>
        <end position="1541"/>
    </location>
</feature>
<evidence type="ECO:0000313" key="36">
    <source>
        <dbReference type="EMBL" id="RVE61006.1"/>
    </source>
</evidence>
<evidence type="ECO:0000256" key="2">
    <source>
        <dbReference type="ARBA" id="ARBA00004300"/>
    </source>
</evidence>
<dbReference type="Gene3D" id="3.30.40.10">
    <property type="entry name" value="Zinc/RING finger domain, C3HC4 (zinc finger)"/>
    <property type="match status" value="1"/>
</dbReference>
<dbReference type="Gene3D" id="1.10.10.60">
    <property type="entry name" value="Homeodomain-like"/>
    <property type="match status" value="1"/>
</dbReference>
<comment type="catalytic activity">
    <reaction evidence="1">
        <text>Thiol-dependent hydrolysis of ester, thioester, amide, peptide and isopeptide bonds formed by the C-terminal Gly of ubiquitin (a 76-residue protein attached to proteins as an intracellular targeting signal).</text>
        <dbReference type="EC" id="3.4.19.12"/>
    </reaction>
</comment>
<feature type="compositionally biased region" description="Polar residues" evidence="29">
    <location>
        <begin position="1440"/>
        <end position="1463"/>
    </location>
</feature>
<evidence type="ECO:0000256" key="13">
    <source>
        <dbReference type="ARBA" id="ARBA00022771"/>
    </source>
</evidence>
<feature type="compositionally biased region" description="Basic and acidic residues" evidence="29">
    <location>
        <begin position="1056"/>
        <end position="1108"/>
    </location>
</feature>
<evidence type="ECO:0000256" key="4">
    <source>
        <dbReference type="ARBA" id="ARBA00008269"/>
    </source>
</evidence>
<evidence type="ECO:0000256" key="12">
    <source>
        <dbReference type="ARBA" id="ARBA00022737"/>
    </source>
</evidence>
<evidence type="ECO:0000259" key="30">
    <source>
        <dbReference type="PROSITE" id="PS50090"/>
    </source>
</evidence>
<dbReference type="Proteomes" id="UP000283210">
    <property type="component" value="Chromosome 17"/>
</dbReference>
<dbReference type="GO" id="GO:0003677">
    <property type="term" value="F:DNA binding"/>
    <property type="evidence" value="ECO:0007669"/>
    <property type="project" value="UniProtKB-KW"/>
</dbReference>
<dbReference type="GO" id="GO:0140672">
    <property type="term" value="C:ATAC complex"/>
    <property type="evidence" value="ECO:0007669"/>
    <property type="project" value="UniProtKB-ARBA"/>
</dbReference>
<dbReference type="EC" id="3.4.19.12" evidence="5"/>
<dbReference type="SUPFAM" id="SSF143791">
    <property type="entry name" value="DUSP-like"/>
    <property type="match status" value="2"/>
</dbReference>
<feature type="compositionally biased region" description="Polar residues" evidence="29">
    <location>
        <begin position="1489"/>
        <end position="1499"/>
    </location>
</feature>
<evidence type="ECO:0000256" key="3">
    <source>
        <dbReference type="ARBA" id="ARBA00004556"/>
    </source>
</evidence>
<keyword evidence="8" id="KW-0597">Phosphoprotein</keyword>
<feature type="domain" description="ZZ-type" evidence="31">
    <location>
        <begin position="1870"/>
        <end position="1929"/>
    </location>
</feature>
<feature type="domain" description="Myb-like" evidence="30">
    <location>
        <begin position="1700"/>
        <end position="1756"/>
    </location>
</feature>
<feature type="compositionally biased region" description="Basic and acidic residues" evidence="29">
    <location>
        <begin position="1263"/>
        <end position="1273"/>
    </location>
</feature>
<accession>A0A437CDW0</accession>
<dbReference type="GO" id="GO:0006508">
    <property type="term" value="P:proteolysis"/>
    <property type="evidence" value="ECO:0007669"/>
    <property type="project" value="UniProtKB-KW"/>
</dbReference>
<feature type="compositionally biased region" description="Polar residues" evidence="29">
    <location>
        <begin position="979"/>
        <end position="991"/>
    </location>
</feature>
<reference evidence="36 37" key="1">
    <citation type="submission" date="2018-11" db="EMBL/GenBank/DDBJ databases">
        <authorList>
            <person name="Lopez-Roques C."/>
            <person name="Donnadieu C."/>
            <person name="Bouchez O."/>
            <person name="Klopp C."/>
            <person name="Cabau C."/>
            <person name="Zahm M."/>
        </authorList>
    </citation>
    <scope>NUCLEOTIDE SEQUENCE [LARGE SCALE GENOMIC DNA]</scope>
    <source>
        <strain evidence="36">RS831</strain>
        <tissue evidence="36">Whole body</tissue>
    </source>
</reference>
<keyword evidence="16" id="KW-0788">Thiol protease</keyword>
<keyword evidence="13 28" id="KW-0863">Zinc-finger</keyword>
<dbReference type="Pfam" id="PF00249">
    <property type="entry name" value="Myb_DNA-binding"/>
    <property type="match status" value="1"/>
</dbReference>
<dbReference type="Gene3D" id="3.90.70.10">
    <property type="entry name" value="Cysteine proteinases"/>
    <property type="match status" value="2"/>
</dbReference>
<dbReference type="InterPro" id="IPR006615">
    <property type="entry name" value="Pept_C19_DUSP"/>
</dbReference>
<dbReference type="GO" id="GO:0016579">
    <property type="term" value="P:protein deubiquitination"/>
    <property type="evidence" value="ECO:0007669"/>
    <property type="project" value="InterPro"/>
</dbReference>
<evidence type="ECO:0000259" key="34">
    <source>
        <dbReference type="PROSITE" id="PS51283"/>
    </source>
</evidence>
<evidence type="ECO:0000256" key="28">
    <source>
        <dbReference type="PROSITE-ProRule" id="PRU00228"/>
    </source>
</evidence>
<dbReference type="GO" id="GO:0005813">
    <property type="term" value="C:centrosome"/>
    <property type="evidence" value="ECO:0007669"/>
    <property type="project" value="UniProtKB-SubCell"/>
</dbReference>
<evidence type="ECO:0000256" key="29">
    <source>
        <dbReference type="SAM" id="MobiDB-lite"/>
    </source>
</evidence>
<dbReference type="GO" id="GO:0004843">
    <property type="term" value="F:cysteine-type deubiquitinase activity"/>
    <property type="evidence" value="ECO:0007669"/>
    <property type="project" value="UniProtKB-EC"/>
</dbReference>
<gene>
    <name evidence="36" type="ORF">OJAV_G00166350</name>
</gene>
<keyword evidence="23" id="KW-0206">Cytoskeleton</keyword>
<evidence type="ECO:0000256" key="22">
    <source>
        <dbReference type="ARBA" id="ARBA00023163"/>
    </source>
</evidence>
<keyword evidence="18" id="KW-0832">Ubl conjugation</keyword>
<dbReference type="Gene3D" id="3.30.60.90">
    <property type="match status" value="1"/>
</dbReference>
<feature type="region of interest" description="Disordered" evidence="29">
    <location>
        <begin position="970"/>
        <end position="1138"/>
    </location>
</feature>
<keyword evidence="21" id="KW-0238">DNA-binding</keyword>
<evidence type="ECO:0000259" key="32">
    <source>
        <dbReference type="PROSITE" id="PS50235"/>
    </source>
</evidence>